<name>A0A1G1VSG2_9BACT</name>
<dbReference type="AlphaFoldDB" id="A0A1G1VSG2"/>
<accession>A0A1G1VSG2</accession>
<comment type="caution">
    <text evidence="2">The sequence shown here is derived from an EMBL/GenBank/DDBJ whole genome shotgun (WGS) entry which is preliminary data.</text>
</comment>
<evidence type="ECO:0000313" key="3">
    <source>
        <dbReference type="Proteomes" id="UP000179233"/>
    </source>
</evidence>
<protein>
    <recommendedName>
        <fullName evidence="4">MotA/TolQ/ExbB proton channel domain-containing protein</fullName>
    </recommendedName>
</protein>
<dbReference type="EMBL" id="MHCJ01000003">
    <property type="protein sequence ID" value="OGY18348.1"/>
    <property type="molecule type" value="Genomic_DNA"/>
</dbReference>
<evidence type="ECO:0000256" key="1">
    <source>
        <dbReference type="SAM" id="Phobius"/>
    </source>
</evidence>
<keyword evidence="1" id="KW-1133">Transmembrane helix</keyword>
<sequence length="104" mass="11595">MQEDTRSQKEKQTIYDASYASIFARNFLAGFSHALGMLFLYLIVIAVLYYATSTIIVPRLQSVISTMPLFNAPSEQQGGLTPGVLQELQQLQLEKGSQPESLRP</sequence>
<keyword evidence="1" id="KW-0472">Membrane</keyword>
<feature type="transmembrane region" description="Helical" evidence="1">
    <location>
        <begin position="27"/>
        <end position="51"/>
    </location>
</feature>
<dbReference type="Proteomes" id="UP000179233">
    <property type="component" value="Unassembled WGS sequence"/>
</dbReference>
<gene>
    <name evidence="2" type="ORF">A2786_02410</name>
</gene>
<keyword evidence="1" id="KW-0812">Transmembrane</keyword>
<evidence type="ECO:0000313" key="2">
    <source>
        <dbReference type="EMBL" id="OGY18348.1"/>
    </source>
</evidence>
<proteinExistence type="predicted"/>
<organism evidence="2 3">
    <name type="scientific">Candidatus Chisholmbacteria bacterium RIFCSPHIGHO2_01_FULL_52_32</name>
    <dbReference type="NCBI Taxonomy" id="1797591"/>
    <lineage>
        <taxon>Bacteria</taxon>
        <taxon>Candidatus Chisholmiibacteriota</taxon>
    </lineage>
</organism>
<evidence type="ECO:0008006" key="4">
    <source>
        <dbReference type="Google" id="ProtNLM"/>
    </source>
</evidence>
<reference evidence="2 3" key="1">
    <citation type="journal article" date="2016" name="Nat. Commun.">
        <title>Thousands of microbial genomes shed light on interconnected biogeochemical processes in an aquifer system.</title>
        <authorList>
            <person name="Anantharaman K."/>
            <person name="Brown C.T."/>
            <person name="Hug L.A."/>
            <person name="Sharon I."/>
            <person name="Castelle C.J."/>
            <person name="Probst A.J."/>
            <person name="Thomas B.C."/>
            <person name="Singh A."/>
            <person name="Wilkins M.J."/>
            <person name="Karaoz U."/>
            <person name="Brodie E.L."/>
            <person name="Williams K.H."/>
            <person name="Hubbard S.S."/>
            <person name="Banfield J.F."/>
        </authorList>
    </citation>
    <scope>NUCLEOTIDE SEQUENCE [LARGE SCALE GENOMIC DNA]</scope>
</reference>